<dbReference type="GO" id="GO:0000774">
    <property type="term" value="F:adenyl-nucleotide exchange factor activity"/>
    <property type="evidence" value="ECO:0007669"/>
    <property type="project" value="TreeGrafter"/>
</dbReference>
<dbReference type="GO" id="GO:0051087">
    <property type="term" value="F:protein-folding chaperone binding"/>
    <property type="evidence" value="ECO:0007669"/>
    <property type="project" value="InterPro"/>
</dbReference>
<keyword evidence="6" id="KW-1185">Reference proteome</keyword>
<evidence type="ECO:0000259" key="4">
    <source>
        <dbReference type="PROSITE" id="PS51035"/>
    </source>
</evidence>
<reference evidence="5 6" key="1">
    <citation type="journal article" date="2022" name="Nat. Plants">
        <title>Genomes of leafy and leafless Platanthera orchids illuminate the evolution of mycoheterotrophy.</title>
        <authorList>
            <person name="Li M.H."/>
            <person name="Liu K.W."/>
            <person name="Li Z."/>
            <person name="Lu H.C."/>
            <person name="Ye Q.L."/>
            <person name="Zhang D."/>
            <person name="Wang J.Y."/>
            <person name="Li Y.F."/>
            <person name="Zhong Z.M."/>
            <person name="Liu X."/>
            <person name="Yu X."/>
            <person name="Liu D.K."/>
            <person name="Tu X.D."/>
            <person name="Liu B."/>
            <person name="Hao Y."/>
            <person name="Liao X.Y."/>
            <person name="Jiang Y.T."/>
            <person name="Sun W.H."/>
            <person name="Chen J."/>
            <person name="Chen Y.Q."/>
            <person name="Ai Y."/>
            <person name="Zhai J.W."/>
            <person name="Wu S.S."/>
            <person name="Zhou Z."/>
            <person name="Hsiao Y.Y."/>
            <person name="Wu W.L."/>
            <person name="Chen Y.Y."/>
            <person name="Lin Y.F."/>
            <person name="Hsu J.L."/>
            <person name="Li C.Y."/>
            <person name="Wang Z.W."/>
            <person name="Zhao X."/>
            <person name="Zhong W.Y."/>
            <person name="Ma X.K."/>
            <person name="Ma L."/>
            <person name="Huang J."/>
            <person name="Chen G.Z."/>
            <person name="Huang M.Z."/>
            <person name="Huang L."/>
            <person name="Peng D.H."/>
            <person name="Luo Y.B."/>
            <person name="Zou S.Q."/>
            <person name="Chen S.P."/>
            <person name="Lan S."/>
            <person name="Tsai W.C."/>
            <person name="Van de Peer Y."/>
            <person name="Liu Z.J."/>
        </authorList>
    </citation>
    <scope>NUCLEOTIDE SEQUENCE [LARGE SCALE GENOMIC DNA]</scope>
    <source>
        <strain evidence="5">Lor287</strain>
    </source>
</reference>
<feature type="region of interest" description="Disordered" evidence="2">
    <location>
        <begin position="1"/>
        <end position="22"/>
    </location>
</feature>
<dbReference type="InterPro" id="IPR003103">
    <property type="entry name" value="BAG_domain"/>
</dbReference>
<dbReference type="AlphaFoldDB" id="A0AAP0BTP5"/>
<dbReference type="PANTHER" id="PTHR12329">
    <property type="entry name" value="BCL2-ASSOCIATED ATHANOGENE"/>
    <property type="match status" value="1"/>
</dbReference>
<evidence type="ECO:0000259" key="3">
    <source>
        <dbReference type="PROSITE" id="PS50053"/>
    </source>
</evidence>
<dbReference type="Pfam" id="PF02179">
    <property type="entry name" value="BAG"/>
    <property type="match status" value="1"/>
</dbReference>
<feature type="domain" description="BAG" evidence="4">
    <location>
        <begin position="154"/>
        <end position="219"/>
    </location>
</feature>
<dbReference type="PROSITE" id="PS50053">
    <property type="entry name" value="UBIQUITIN_2"/>
    <property type="match status" value="1"/>
</dbReference>
<dbReference type="InterPro" id="IPR029071">
    <property type="entry name" value="Ubiquitin-like_domsf"/>
</dbReference>
<name>A0AAP0BTP5_9ASPA</name>
<gene>
    <name evidence="5" type="primary">BAG1</name>
    <name evidence="5" type="ORF">KSP39_PZI004418</name>
</gene>
<comment type="caution">
    <text evidence="5">The sequence shown here is derived from an EMBL/GenBank/DDBJ whole genome shotgun (WGS) entry which is preliminary data.</text>
</comment>
<dbReference type="EMBL" id="JBBWWQ010000003">
    <property type="protein sequence ID" value="KAK8950858.1"/>
    <property type="molecule type" value="Genomic_DNA"/>
</dbReference>
<dbReference type="Proteomes" id="UP001418222">
    <property type="component" value="Unassembled WGS sequence"/>
</dbReference>
<organism evidence="5 6">
    <name type="scientific">Platanthera zijinensis</name>
    <dbReference type="NCBI Taxonomy" id="2320716"/>
    <lineage>
        <taxon>Eukaryota</taxon>
        <taxon>Viridiplantae</taxon>
        <taxon>Streptophyta</taxon>
        <taxon>Embryophyta</taxon>
        <taxon>Tracheophyta</taxon>
        <taxon>Spermatophyta</taxon>
        <taxon>Magnoliopsida</taxon>
        <taxon>Liliopsida</taxon>
        <taxon>Asparagales</taxon>
        <taxon>Orchidaceae</taxon>
        <taxon>Orchidoideae</taxon>
        <taxon>Orchideae</taxon>
        <taxon>Orchidinae</taxon>
        <taxon>Platanthera</taxon>
    </lineage>
</organism>
<accession>A0AAP0BTP5</accession>
<keyword evidence="1" id="KW-0143">Chaperone</keyword>
<dbReference type="InterPro" id="IPR039773">
    <property type="entry name" value="BAG_chaperone_regulator"/>
</dbReference>
<dbReference type="PANTHER" id="PTHR12329:SF11">
    <property type="entry name" value="BAG FAMILY MOLECULAR CHAPERONE REGULATOR 1"/>
    <property type="match status" value="1"/>
</dbReference>
<dbReference type="Gene3D" id="1.20.58.120">
    <property type="entry name" value="BAG domain"/>
    <property type="match status" value="1"/>
</dbReference>
<dbReference type="Gene3D" id="3.10.20.90">
    <property type="entry name" value="Phosphatidylinositol 3-kinase Catalytic Subunit, Chain A, domain 1"/>
    <property type="match status" value="1"/>
</dbReference>
<evidence type="ECO:0000313" key="5">
    <source>
        <dbReference type="EMBL" id="KAK8950858.1"/>
    </source>
</evidence>
<dbReference type="InterPro" id="IPR000626">
    <property type="entry name" value="Ubiquitin-like_dom"/>
</dbReference>
<dbReference type="PROSITE" id="PS51035">
    <property type="entry name" value="BAG"/>
    <property type="match status" value="1"/>
</dbReference>
<evidence type="ECO:0000313" key="6">
    <source>
        <dbReference type="Proteomes" id="UP001418222"/>
    </source>
</evidence>
<feature type="domain" description="Ubiquitin-like" evidence="3">
    <location>
        <begin position="45"/>
        <end position="114"/>
    </location>
</feature>
<dbReference type="GO" id="GO:0050821">
    <property type="term" value="P:protein stabilization"/>
    <property type="evidence" value="ECO:0007669"/>
    <property type="project" value="TreeGrafter"/>
</dbReference>
<dbReference type="SUPFAM" id="SSF63491">
    <property type="entry name" value="BAG domain"/>
    <property type="match status" value="1"/>
</dbReference>
<dbReference type="GO" id="GO:0005737">
    <property type="term" value="C:cytoplasm"/>
    <property type="evidence" value="ECO:0007669"/>
    <property type="project" value="TreeGrafter"/>
</dbReference>
<evidence type="ECO:0000256" key="2">
    <source>
        <dbReference type="SAM" id="MobiDB-lite"/>
    </source>
</evidence>
<dbReference type="SUPFAM" id="SSF54236">
    <property type="entry name" value="Ubiquitin-like"/>
    <property type="match status" value="1"/>
</dbReference>
<protein>
    <submittedName>
        <fullName evidence="5">BAG family molecular chaperone regulator 1</fullName>
    </submittedName>
</protein>
<sequence>MLRKTSNKSTPATPSPPSADWEVLPGGMLVQKRTIGAASATAPPPSIRIRVKHGLDFHEIYISPESTFGEVKKLLWGKTGIHPQEQRLLFKERDRDSPAYLDTAGVKDGSRMIVEEDLTARAKRLLEMRRAARAERAAKSLAAIAVAVDGPVSKVSEMEAAVRRGESVPEKEVAELIELLMAQLLRLDKISVEETDAKRQRGIQVRRVQRNVEKLDMIKLKSSHPMHSSVNTRKQQQRSPVVVTTKWEIFDPVATMPEWMEGACDLIATIK</sequence>
<dbReference type="InterPro" id="IPR036533">
    <property type="entry name" value="BAG_dom_sf"/>
</dbReference>
<evidence type="ECO:0000256" key="1">
    <source>
        <dbReference type="ARBA" id="ARBA00023186"/>
    </source>
</evidence>
<proteinExistence type="predicted"/>